<feature type="region of interest" description="Disordered" evidence="12">
    <location>
        <begin position="672"/>
        <end position="696"/>
    </location>
</feature>
<keyword evidence="7 11" id="KW-0808">Transferase</keyword>
<evidence type="ECO:0000256" key="11">
    <source>
        <dbReference type="RuleBase" id="RU368004"/>
    </source>
</evidence>
<feature type="region of interest" description="Disordered" evidence="12">
    <location>
        <begin position="116"/>
        <end position="145"/>
    </location>
</feature>
<comment type="subcellular location">
    <subcellularLocation>
        <location evidence="1 11">Cytoplasm</location>
    </subcellularLocation>
</comment>
<feature type="compositionally biased region" description="Basic and acidic residues" evidence="12">
    <location>
        <begin position="123"/>
        <end position="132"/>
    </location>
</feature>
<comment type="function">
    <text evidence="11">Adenosyl-L-methionine (AdoMet)-dependent tRNA (uracil-O(2)-)-methyltransferase.</text>
</comment>
<keyword evidence="5 11" id="KW-0963">Cytoplasm</keyword>
<dbReference type="RefSeq" id="XP_035346150.1">
    <property type="nucleotide sequence ID" value="XM_035490257.1"/>
</dbReference>
<name>A0A7H8R526_TALRU</name>
<evidence type="ECO:0000256" key="1">
    <source>
        <dbReference type="ARBA" id="ARBA00004496"/>
    </source>
</evidence>
<evidence type="ECO:0000256" key="10">
    <source>
        <dbReference type="ARBA" id="ARBA00047957"/>
    </source>
</evidence>
<keyword evidence="6 11" id="KW-0489">Methyltransferase</keyword>
<accession>A0A7H8R526</accession>
<evidence type="ECO:0000256" key="12">
    <source>
        <dbReference type="SAM" id="MobiDB-lite"/>
    </source>
</evidence>
<sequence length="696" mass="77515">MARKQKPATRDPSKLTGKPLSETVVPSQIYGPENGPPSSSPQNAENKYTQGWLTSPDLYETDLSFPPVAMERLSNFLLANPNMNASHLFRADILFDSSGELKTPQEKERLLALKSGTLGDENEGSHEEDQSNTKEPTQQQPQQVETRIPAVEIEGLELSKTVVLTLIPRNLNLDKPLDQTCHFYKGTMVSSTSGKTVERFLCIRFPHIDSVEDIPFYHPRIRGFAFMYDFEKEESYEEEHTNPGKGTLSLHILPFPASEGFDPFPARLERTLQALLSTQTRLARNTKPMSSASSQSGSADPGKEQVDDSYNPFQDNLIPRHLIQNTYTRLKLTYAQDLCRDWVETTEPSKHVFEDLSITAFLIELWRNMYGVAPKAEQKEGEKDEKKLFPGFVDVACGNGVLVYILLMEGYKGWGFDARQRKTWSIFPDWVRQNLQESLYIPKPFAVARSQGEDGISELTSNGIAYHTGEFPRDTFIISNHADELTVWTPLMAASACPEAPLPFVSIPCCSHSLSGARFRYPPPKKQKSKPTKDDDEEKEEEQPATGDLKALRKAKIAASTAQPSADLESTAVLNSMYGSLTAKTQSIAAELGYDVDKTLLRIPSTRNMGVVGGIKSAVQKRMNRRNVTEANQDVEELIAEIVRRECAREGGIDAAAKIWIQRAMGLQKGKKSGGGGHIIDHSSNLDSKLHEDSSC</sequence>
<dbReference type="GO" id="GO:0005737">
    <property type="term" value="C:cytoplasm"/>
    <property type="evidence" value="ECO:0007669"/>
    <property type="project" value="UniProtKB-SubCell"/>
</dbReference>
<dbReference type="PANTHER" id="PTHR21210">
    <property type="entry name" value="TRNA (URACIL-O(2)-)-METHYLTRANSFERASE-RELATED"/>
    <property type="match status" value="1"/>
</dbReference>
<evidence type="ECO:0000313" key="13">
    <source>
        <dbReference type="EMBL" id="QKX59973.1"/>
    </source>
</evidence>
<keyword evidence="9 11" id="KW-0819">tRNA processing</keyword>
<keyword evidence="8 11" id="KW-0949">S-adenosyl-L-methionine</keyword>
<feature type="compositionally biased region" description="Low complexity" evidence="12">
    <location>
        <begin position="290"/>
        <end position="299"/>
    </location>
</feature>
<protein>
    <recommendedName>
        <fullName evidence="4 11">tRNA (uracil-O(2)-)-methyltransferase</fullName>
        <ecNumber evidence="3 11">2.1.1.211</ecNumber>
    </recommendedName>
</protein>
<evidence type="ECO:0000256" key="3">
    <source>
        <dbReference type="ARBA" id="ARBA00012795"/>
    </source>
</evidence>
<dbReference type="OrthoDB" id="10047021at2759"/>
<dbReference type="AlphaFoldDB" id="A0A7H8R526"/>
<dbReference type="KEGG" id="trg:TRUGW13939_07115"/>
<feature type="compositionally biased region" description="Acidic residues" evidence="12">
    <location>
        <begin position="534"/>
        <end position="543"/>
    </location>
</feature>
<keyword evidence="14" id="KW-1185">Reference proteome</keyword>
<comment type="similarity">
    <text evidence="2 11">Belongs to the TRM44 family.</text>
</comment>
<comment type="catalytic activity">
    <reaction evidence="10 11">
        <text>uridine(44) in tRNA(Ser) + S-adenosyl-L-methionine = 2'-O-methyluridine(44) in tRNA(Ser) + S-adenosyl-L-homocysteine + H(+)</text>
        <dbReference type="Rhea" id="RHEA:43100"/>
        <dbReference type="Rhea" id="RHEA-COMP:10339"/>
        <dbReference type="Rhea" id="RHEA-COMP:10340"/>
        <dbReference type="ChEBI" id="CHEBI:15378"/>
        <dbReference type="ChEBI" id="CHEBI:57856"/>
        <dbReference type="ChEBI" id="CHEBI:59789"/>
        <dbReference type="ChEBI" id="CHEBI:65315"/>
        <dbReference type="ChEBI" id="CHEBI:74478"/>
        <dbReference type="EC" id="2.1.1.211"/>
    </reaction>
</comment>
<dbReference type="GO" id="GO:0030488">
    <property type="term" value="P:tRNA methylation"/>
    <property type="evidence" value="ECO:0007669"/>
    <property type="project" value="UniProtKB-UniRule"/>
</dbReference>
<dbReference type="PANTHER" id="PTHR21210:SF0">
    <property type="entry name" value="TRNA (URACIL-O(2)-)-METHYLTRANSFERASE-RELATED"/>
    <property type="match status" value="1"/>
</dbReference>
<dbReference type="GO" id="GO:0141101">
    <property type="term" value="F:tRNA(Ser) (uridine(44)-2'-O-)-methyltransferase activity"/>
    <property type="evidence" value="ECO:0007669"/>
    <property type="project" value="UniProtKB-EC"/>
</dbReference>
<evidence type="ECO:0000256" key="4">
    <source>
        <dbReference type="ARBA" id="ARBA00017788"/>
    </source>
</evidence>
<evidence type="ECO:0000256" key="2">
    <source>
        <dbReference type="ARBA" id="ARBA00009056"/>
    </source>
</evidence>
<dbReference type="Pfam" id="PF07757">
    <property type="entry name" value="AdoMet_MTase"/>
    <property type="match status" value="1"/>
</dbReference>
<evidence type="ECO:0000313" key="14">
    <source>
        <dbReference type="Proteomes" id="UP000509510"/>
    </source>
</evidence>
<gene>
    <name evidence="13" type="ORF">TRUGW13939_07115</name>
</gene>
<evidence type="ECO:0000256" key="8">
    <source>
        <dbReference type="ARBA" id="ARBA00022691"/>
    </source>
</evidence>
<evidence type="ECO:0000256" key="9">
    <source>
        <dbReference type="ARBA" id="ARBA00022694"/>
    </source>
</evidence>
<reference evidence="14" key="1">
    <citation type="submission" date="2020-06" db="EMBL/GenBank/DDBJ databases">
        <title>A chromosome-scale genome assembly of Talaromyces rugulosus W13939.</title>
        <authorList>
            <person name="Wang B."/>
            <person name="Guo L."/>
            <person name="Ye K."/>
            <person name="Wang L."/>
        </authorList>
    </citation>
    <scope>NUCLEOTIDE SEQUENCE [LARGE SCALE GENOMIC DNA]</scope>
    <source>
        <strain evidence="14">W13939</strain>
    </source>
</reference>
<proteinExistence type="inferred from homology"/>
<dbReference type="EMBL" id="CP055901">
    <property type="protein sequence ID" value="QKX59973.1"/>
    <property type="molecule type" value="Genomic_DNA"/>
</dbReference>
<dbReference type="EC" id="2.1.1.211" evidence="3 11"/>
<feature type="region of interest" description="Disordered" evidence="12">
    <location>
        <begin position="283"/>
        <end position="310"/>
    </location>
</feature>
<dbReference type="InterPro" id="IPR011671">
    <property type="entry name" value="tRNA_uracil_MeTrfase"/>
</dbReference>
<evidence type="ECO:0000256" key="7">
    <source>
        <dbReference type="ARBA" id="ARBA00022679"/>
    </source>
</evidence>
<evidence type="ECO:0000256" key="6">
    <source>
        <dbReference type="ARBA" id="ARBA00022603"/>
    </source>
</evidence>
<evidence type="ECO:0000256" key="5">
    <source>
        <dbReference type="ARBA" id="ARBA00022490"/>
    </source>
</evidence>
<dbReference type="Proteomes" id="UP000509510">
    <property type="component" value="Chromosome IV"/>
</dbReference>
<feature type="region of interest" description="Disordered" evidence="12">
    <location>
        <begin position="520"/>
        <end position="550"/>
    </location>
</feature>
<organism evidence="13 14">
    <name type="scientific">Talaromyces rugulosus</name>
    <name type="common">Penicillium rugulosum</name>
    <dbReference type="NCBI Taxonomy" id="121627"/>
    <lineage>
        <taxon>Eukaryota</taxon>
        <taxon>Fungi</taxon>
        <taxon>Dikarya</taxon>
        <taxon>Ascomycota</taxon>
        <taxon>Pezizomycotina</taxon>
        <taxon>Eurotiomycetes</taxon>
        <taxon>Eurotiomycetidae</taxon>
        <taxon>Eurotiales</taxon>
        <taxon>Trichocomaceae</taxon>
        <taxon>Talaromyces</taxon>
        <taxon>Talaromyces sect. Islandici</taxon>
    </lineage>
</organism>
<feature type="region of interest" description="Disordered" evidence="12">
    <location>
        <begin position="1"/>
        <end position="48"/>
    </location>
</feature>
<dbReference type="GeneID" id="55994608"/>